<dbReference type="InterPro" id="IPR000182">
    <property type="entry name" value="GNAT_dom"/>
</dbReference>
<dbReference type="PANTHER" id="PTHR43610">
    <property type="entry name" value="BLL6696 PROTEIN"/>
    <property type="match status" value="1"/>
</dbReference>
<proteinExistence type="predicted"/>
<reference evidence="2 3" key="1">
    <citation type="submission" date="2022-08" db="EMBL/GenBank/DDBJ databases">
        <title>Reclassification of Massilia species as members of the genera Telluria, Duganella, Pseudoduganella, Mokoshia gen. nov. and Zemynaea gen. nov. using orthogonal and non-orthogonal genome-based approaches.</title>
        <authorList>
            <person name="Bowman J.P."/>
        </authorList>
    </citation>
    <scope>NUCLEOTIDE SEQUENCE [LARGE SCALE GENOMIC DNA]</scope>
    <source>
        <strain evidence="2 3">JCM 31316</strain>
    </source>
</reference>
<evidence type="ECO:0000313" key="3">
    <source>
        <dbReference type="Proteomes" id="UP001204151"/>
    </source>
</evidence>
<keyword evidence="3" id="KW-1185">Reference proteome</keyword>
<dbReference type="Gene3D" id="3.40.630.30">
    <property type="match status" value="1"/>
</dbReference>
<dbReference type="EMBL" id="JANUGW010000013">
    <property type="protein sequence ID" value="MCS0583500.1"/>
    <property type="molecule type" value="Genomic_DNA"/>
</dbReference>
<comment type="caution">
    <text evidence="2">The sequence shown here is derived from an EMBL/GenBank/DDBJ whole genome shotgun (WGS) entry which is preliminary data.</text>
</comment>
<evidence type="ECO:0000313" key="2">
    <source>
        <dbReference type="EMBL" id="MCS0583500.1"/>
    </source>
</evidence>
<organism evidence="2 3">
    <name type="scientific">Massilia pinisoli</name>
    <dbReference type="NCBI Taxonomy" id="1772194"/>
    <lineage>
        <taxon>Bacteria</taxon>
        <taxon>Pseudomonadati</taxon>
        <taxon>Pseudomonadota</taxon>
        <taxon>Betaproteobacteria</taxon>
        <taxon>Burkholderiales</taxon>
        <taxon>Oxalobacteraceae</taxon>
        <taxon>Telluria group</taxon>
        <taxon>Massilia</taxon>
    </lineage>
</organism>
<evidence type="ECO:0000259" key="1">
    <source>
        <dbReference type="Pfam" id="PF13302"/>
    </source>
</evidence>
<dbReference type="RefSeq" id="WP_258818080.1">
    <property type="nucleotide sequence ID" value="NZ_JANUGW010000013.1"/>
</dbReference>
<dbReference type="Pfam" id="PF13302">
    <property type="entry name" value="Acetyltransf_3"/>
    <property type="match status" value="1"/>
</dbReference>
<feature type="domain" description="N-acetyltransferase" evidence="1">
    <location>
        <begin position="15"/>
        <end position="150"/>
    </location>
</feature>
<gene>
    <name evidence="2" type="ORF">NX784_18065</name>
</gene>
<accession>A0ABT1ZU74</accession>
<dbReference type="InterPro" id="IPR016181">
    <property type="entry name" value="Acyl_CoA_acyltransferase"/>
</dbReference>
<dbReference type="Proteomes" id="UP001204151">
    <property type="component" value="Unassembled WGS sequence"/>
</dbReference>
<name>A0ABT1ZU74_9BURK</name>
<dbReference type="PANTHER" id="PTHR43610:SF1">
    <property type="entry name" value="N-ACETYLTRANSFERASE DOMAIN-CONTAINING PROTEIN"/>
    <property type="match status" value="1"/>
</dbReference>
<protein>
    <submittedName>
        <fullName evidence="2">GNAT family N-acetyltransferase</fullName>
    </submittedName>
</protein>
<sequence>MIHVDPVTLEFNGVRLEPLGLHHVDGLRAAAGDGELWNLRITSVPAPHETETYVRTALEMTNRVAFAVVDASSDTVVGTTSYHDIMPAIDRVEIGYTWYAKSRQKSHVNTSCKLLLLSHAFDTLGCAVVGLRTDNFNYASQAAIERLGAKKDGVIRHHAPRRDGTVRDTVMYSIVRGEWHEIKSHLHYRLARHAE</sequence>
<dbReference type="SUPFAM" id="SSF55729">
    <property type="entry name" value="Acyl-CoA N-acyltransferases (Nat)"/>
    <property type="match status" value="1"/>
</dbReference>